<accession>A0ABP4ACX3</accession>
<comment type="caution">
    <text evidence="1">The sequence shown here is derived from an EMBL/GenBank/DDBJ whole genome shotgun (WGS) entry which is preliminary data.</text>
</comment>
<reference evidence="2" key="1">
    <citation type="journal article" date="2019" name="Int. J. Syst. Evol. Microbiol.">
        <title>The Global Catalogue of Microorganisms (GCM) 10K type strain sequencing project: providing services to taxonomists for standard genome sequencing and annotation.</title>
        <authorList>
            <consortium name="The Broad Institute Genomics Platform"/>
            <consortium name="The Broad Institute Genome Sequencing Center for Infectious Disease"/>
            <person name="Wu L."/>
            <person name="Ma J."/>
        </authorList>
    </citation>
    <scope>NUCLEOTIDE SEQUENCE [LARGE SCALE GENOMIC DNA]</scope>
    <source>
        <strain evidence="2">JCM 11117</strain>
    </source>
</reference>
<sequence length="153" mass="16447">MAGRTRRAAEEGDMWFGRRTRGDGDPAAIARATLEAFRDRSDAADEELIDGLRAAGVPHAERAVALLPIAFGRLLLDGLVTLPATFFDGDREVAFADEPLYVAAAQLARTQRQPADIDPIALRSAEVRAVNQALHAGSQPETLVLAPLRMAFA</sequence>
<evidence type="ECO:0000313" key="1">
    <source>
        <dbReference type="EMBL" id="GAA0934784.1"/>
    </source>
</evidence>
<gene>
    <name evidence="1" type="ORF">GCM10009559_25650</name>
</gene>
<protein>
    <submittedName>
        <fullName evidence="1">Uncharacterized protein</fullName>
    </submittedName>
</protein>
<keyword evidence="2" id="KW-1185">Reference proteome</keyword>
<dbReference type="Proteomes" id="UP001499967">
    <property type="component" value="Unassembled WGS sequence"/>
</dbReference>
<name>A0ABP4ACX3_9PSEU</name>
<organism evidence="1 2">
    <name type="scientific">Pseudonocardia zijingensis</name>
    <dbReference type="NCBI Taxonomy" id="153376"/>
    <lineage>
        <taxon>Bacteria</taxon>
        <taxon>Bacillati</taxon>
        <taxon>Actinomycetota</taxon>
        <taxon>Actinomycetes</taxon>
        <taxon>Pseudonocardiales</taxon>
        <taxon>Pseudonocardiaceae</taxon>
        <taxon>Pseudonocardia</taxon>
    </lineage>
</organism>
<evidence type="ECO:0000313" key="2">
    <source>
        <dbReference type="Proteomes" id="UP001499967"/>
    </source>
</evidence>
<dbReference type="EMBL" id="BAAAHP010000074">
    <property type="protein sequence ID" value="GAA0934784.1"/>
    <property type="molecule type" value="Genomic_DNA"/>
</dbReference>
<proteinExistence type="predicted"/>